<feature type="region of interest" description="Disordered" evidence="1">
    <location>
        <begin position="274"/>
        <end position="317"/>
    </location>
</feature>
<name>A0A4S4M2T5_9AGAM</name>
<feature type="region of interest" description="Disordered" evidence="1">
    <location>
        <begin position="392"/>
        <end position="415"/>
    </location>
</feature>
<feature type="region of interest" description="Disordered" evidence="1">
    <location>
        <begin position="100"/>
        <end position="123"/>
    </location>
</feature>
<dbReference type="OrthoDB" id="3270558at2759"/>
<accession>A0A4S4M2T5</accession>
<feature type="compositionally biased region" description="Low complexity" evidence="1">
    <location>
        <begin position="484"/>
        <end position="517"/>
    </location>
</feature>
<reference evidence="2 3" key="1">
    <citation type="submission" date="2019-02" db="EMBL/GenBank/DDBJ databases">
        <title>Genome sequencing of the rare red list fungi Bondarzewia mesenterica.</title>
        <authorList>
            <person name="Buettner E."/>
            <person name="Kellner H."/>
        </authorList>
    </citation>
    <scope>NUCLEOTIDE SEQUENCE [LARGE SCALE GENOMIC DNA]</scope>
    <source>
        <strain evidence="2 3">DSM 108281</strain>
    </source>
</reference>
<sequence>MYDRGRSIEVSPVAIARLASEERVRNTRRIQILRQQQQQEQHLRKHHRQHQPQPQPHPQQQPHPQRPLQMPPQHLPIPAPKRTFRPKPPIILEKQLALDKREGPSRQPERLPHPVPIPPVQRSPSPMMIYSGASSPSPVPTPIEPLTPSDECYLPDRPRTLEDDIQDAYALEDYTRARVLYLKLQGITASPSDPRVAALTDDEVARVFDPPPLKLEPQDERLLSEAMEREKQAVREQNRRERLIKCEKIWENTRARHRAQMVNALKAKVKIEEEREAKEREREKGRQQSSQPLAYRSRGAFAPTPLPQALGYSRHSPMPPKAYEPFTYAFPLSNSSPAQLSGSPKTRRALATLLTPSSSDPVPPSRVVTFKEVLASMHGYLFPLTEAESENLSSSARTATVRRDRDRSVSLDDQKRERRKRDLIAALLETVKWEREERWHAKGKGRLHEGEHGVHPQLLIGACKACAVTGVPFSPADLPGYFTSSSSSASTSRPSSWFSFGSRKSASTASTTPASSPVTMLSVGWRSKRPATESASAGGKEVPEEVPLRHSCRKGQCFIAVDLWDSPLALGPSPYAVPPARATEARQEALERQRMGAGRAVTLGMRLSRSVRGVLNMAARAQQVRDAVEVVQKKMERVKKEEGYRAAKEDVRAFVGGRGARSVESPGPAKPATPYPLFSLIPFTSRTNPRSSSHSPSSSPSPPRSNSLSHFPSADPSDPFLATPYPTDPYTLQPAWRVRPIANPAALRLRALANRLRGHDAPEVWEGVDAVVLRPDAMGAGNERLVGVGFDVHLRGNAESALRWGWRIVWEEEEEC</sequence>
<dbReference type="Proteomes" id="UP000310158">
    <property type="component" value="Unassembled WGS sequence"/>
</dbReference>
<evidence type="ECO:0000256" key="1">
    <source>
        <dbReference type="SAM" id="MobiDB-lite"/>
    </source>
</evidence>
<gene>
    <name evidence="2" type="ORF">EW146_g1777</name>
</gene>
<feature type="compositionally biased region" description="Low complexity" evidence="1">
    <location>
        <begin position="684"/>
        <end position="710"/>
    </location>
</feature>
<proteinExistence type="predicted"/>
<keyword evidence="3" id="KW-1185">Reference proteome</keyword>
<dbReference type="AlphaFoldDB" id="A0A4S4M2T5"/>
<feature type="region of interest" description="Disordered" evidence="1">
    <location>
        <begin position="484"/>
        <end position="518"/>
    </location>
</feature>
<comment type="caution">
    <text evidence="2">The sequence shown here is derived from an EMBL/GenBank/DDBJ whole genome shotgun (WGS) entry which is preliminary data.</text>
</comment>
<feature type="compositionally biased region" description="Basic and acidic residues" evidence="1">
    <location>
        <begin position="274"/>
        <end position="286"/>
    </location>
</feature>
<evidence type="ECO:0000313" key="3">
    <source>
        <dbReference type="Proteomes" id="UP000310158"/>
    </source>
</evidence>
<feature type="region of interest" description="Disordered" evidence="1">
    <location>
        <begin position="34"/>
        <end position="86"/>
    </location>
</feature>
<feature type="region of interest" description="Disordered" evidence="1">
    <location>
        <begin position="657"/>
        <end position="726"/>
    </location>
</feature>
<protein>
    <submittedName>
        <fullName evidence="2">Uncharacterized protein</fullName>
    </submittedName>
</protein>
<feature type="compositionally biased region" description="Basic and acidic residues" evidence="1">
    <location>
        <begin position="100"/>
        <end position="112"/>
    </location>
</feature>
<feature type="compositionally biased region" description="Basic and acidic residues" evidence="1">
    <location>
        <begin position="401"/>
        <end position="415"/>
    </location>
</feature>
<organism evidence="2 3">
    <name type="scientific">Bondarzewia mesenterica</name>
    <dbReference type="NCBI Taxonomy" id="1095465"/>
    <lineage>
        <taxon>Eukaryota</taxon>
        <taxon>Fungi</taxon>
        <taxon>Dikarya</taxon>
        <taxon>Basidiomycota</taxon>
        <taxon>Agaricomycotina</taxon>
        <taxon>Agaricomycetes</taxon>
        <taxon>Russulales</taxon>
        <taxon>Bondarzewiaceae</taxon>
        <taxon>Bondarzewia</taxon>
    </lineage>
</organism>
<evidence type="ECO:0000313" key="2">
    <source>
        <dbReference type="EMBL" id="THH19359.1"/>
    </source>
</evidence>
<feature type="compositionally biased region" description="Pro residues" evidence="1">
    <location>
        <begin position="53"/>
        <end position="79"/>
    </location>
</feature>
<dbReference type="EMBL" id="SGPL01000047">
    <property type="protein sequence ID" value="THH19359.1"/>
    <property type="molecule type" value="Genomic_DNA"/>
</dbReference>